<keyword evidence="9" id="KW-1185">Reference proteome</keyword>
<dbReference type="EMBL" id="CP026923">
    <property type="protein sequence ID" value="AVG23377.1"/>
    <property type="molecule type" value="Genomic_DNA"/>
</dbReference>
<evidence type="ECO:0000256" key="6">
    <source>
        <dbReference type="SAM" id="Phobius"/>
    </source>
</evidence>
<dbReference type="OrthoDB" id="2810795at2"/>
<dbReference type="CDD" id="cd17324">
    <property type="entry name" value="MFS_NepI_like"/>
    <property type="match status" value="1"/>
</dbReference>
<name>A0A2L2BP05_9MICO</name>
<dbReference type="SUPFAM" id="SSF103473">
    <property type="entry name" value="MFS general substrate transporter"/>
    <property type="match status" value="1"/>
</dbReference>
<dbReference type="Proteomes" id="UP000243077">
    <property type="component" value="Chromosome"/>
</dbReference>
<evidence type="ECO:0000313" key="9">
    <source>
        <dbReference type="Proteomes" id="UP000243077"/>
    </source>
</evidence>
<dbReference type="Gene3D" id="1.20.1250.20">
    <property type="entry name" value="MFS general substrate transporter like domains"/>
    <property type="match status" value="1"/>
</dbReference>
<dbReference type="PANTHER" id="PTHR43124">
    <property type="entry name" value="PURINE EFFLUX PUMP PBUE"/>
    <property type="match status" value="1"/>
</dbReference>
<feature type="transmembrane region" description="Helical" evidence="6">
    <location>
        <begin position="307"/>
        <end position="332"/>
    </location>
</feature>
<feature type="transmembrane region" description="Helical" evidence="6">
    <location>
        <begin position="344"/>
        <end position="366"/>
    </location>
</feature>
<feature type="domain" description="Major facilitator superfamily (MFS) profile" evidence="7">
    <location>
        <begin position="18"/>
        <end position="404"/>
    </location>
</feature>
<keyword evidence="3 6" id="KW-0812">Transmembrane</keyword>
<feature type="transmembrane region" description="Helical" evidence="6">
    <location>
        <begin position="252"/>
        <end position="276"/>
    </location>
</feature>
<feature type="transmembrane region" description="Helical" evidence="6">
    <location>
        <begin position="142"/>
        <end position="160"/>
    </location>
</feature>
<protein>
    <submittedName>
        <fullName evidence="8">MFS transporter</fullName>
    </submittedName>
</protein>
<dbReference type="InterPro" id="IPR020846">
    <property type="entry name" value="MFS_dom"/>
</dbReference>
<reference evidence="8 9" key="1">
    <citation type="submission" date="2018-02" db="EMBL/GenBank/DDBJ databases">
        <title>Complete genome of the streamlined marine actinobacterium Pontimonas salivibrio CL-TW6 adapted to coastal planktonic lifestype.</title>
        <authorList>
            <person name="Cho B.C."/>
            <person name="Hardies S.C."/>
            <person name="Jang G.I."/>
            <person name="Hwang C.Y."/>
        </authorList>
    </citation>
    <scope>NUCLEOTIDE SEQUENCE [LARGE SCALE GENOMIC DNA]</scope>
    <source>
        <strain evidence="8 9">CL-TW6</strain>
    </source>
</reference>
<gene>
    <name evidence="8" type="ORF">C3B54_11379</name>
</gene>
<proteinExistence type="predicted"/>
<feature type="transmembrane region" description="Helical" evidence="6">
    <location>
        <begin position="172"/>
        <end position="195"/>
    </location>
</feature>
<dbReference type="InterPro" id="IPR050189">
    <property type="entry name" value="MFS_Efflux_Transporters"/>
</dbReference>
<feature type="transmembrane region" description="Helical" evidence="6">
    <location>
        <begin position="216"/>
        <end position="240"/>
    </location>
</feature>
<keyword evidence="5 6" id="KW-0472">Membrane</keyword>
<feature type="transmembrane region" description="Helical" evidence="6">
    <location>
        <begin position="283"/>
        <end position="301"/>
    </location>
</feature>
<dbReference type="InterPro" id="IPR011701">
    <property type="entry name" value="MFS"/>
</dbReference>
<evidence type="ECO:0000256" key="3">
    <source>
        <dbReference type="ARBA" id="ARBA00022692"/>
    </source>
</evidence>
<dbReference type="GO" id="GO:0022857">
    <property type="term" value="F:transmembrane transporter activity"/>
    <property type="evidence" value="ECO:0007669"/>
    <property type="project" value="InterPro"/>
</dbReference>
<dbReference type="RefSeq" id="WP_104913003.1">
    <property type="nucleotide sequence ID" value="NZ_CP026923.1"/>
</dbReference>
<organism evidence="8 9">
    <name type="scientific">Pontimonas salivibrio</name>
    <dbReference type="NCBI Taxonomy" id="1159327"/>
    <lineage>
        <taxon>Bacteria</taxon>
        <taxon>Bacillati</taxon>
        <taxon>Actinomycetota</taxon>
        <taxon>Actinomycetes</taxon>
        <taxon>Micrococcales</taxon>
        <taxon>Microbacteriaceae</taxon>
        <taxon>Pontimonas</taxon>
    </lineage>
</organism>
<dbReference type="PANTHER" id="PTHR43124:SF3">
    <property type="entry name" value="CHLORAMPHENICOL EFFLUX PUMP RV0191"/>
    <property type="match status" value="1"/>
</dbReference>
<dbReference type="Pfam" id="PF07690">
    <property type="entry name" value="MFS_1"/>
    <property type="match status" value="1"/>
</dbReference>
<keyword evidence="4 6" id="KW-1133">Transmembrane helix</keyword>
<feature type="transmembrane region" description="Helical" evidence="6">
    <location>
        <begin position="84"/>
        <end position="107"/>
    </location>
</feature>
<feature type="transmembrane region" description="Helical" evidence="6">
    <location>
        <begin position="113"/>
        <end position="135"/>
    </location>
</feature>
<dbReference type="GO" id="GO:0005886">
    <property type="term" value="C:plasma membrane"/>
    <property type="evidence" value="ECO:0007669"/>
    <property type="project" value="UniProtKB-SubCell"/>
</dbReference>
<dbReference type="InterPro" id="IPR036259">
    <property type="entry name" value="MFS_trans_sf"/>
</dbReference>
<sequence length="408" mass="41951">MTDHSKASNEPSVFPLRALMLLATAVFVSVTAEFMPTGLLPQIAEGLAVSEAQVGLLVTIFAATVVLTAMGLSILTRRYSRKSLVITALIVMALSNVVAAIAPSFAVMVGARILGGLSHGLFFALANAYAAYLVPRERLGRAVAILTAGGTMAFVLGVPLGTALGNAFGWRLAFVALAVIILALAFALMVTLPGVSREVALSTGEIALPMRRDPTLPLVLVAAVIVILVLAGQNTFYVYIAPYLIDVAGFGGQGVAGVLFLYGGAGAIGVVLAGVLGDRFPKGSLIGMLLVATVSMAMLGFRGYGEIWVVTMVMVWAAAFGGIPALLQLRLLRAASVRLRDFGSAVLVTAFNLGIGGGALIGALLYDPLGVQALGYAGASGFAIAVLVAVVADRIELSRVPSPNAQRG</sequence>
<feature type="transmembrane region" description="Helical" evidence="6">
    <location>
        <begin position="372"/>
        <end position="392"/>
    </location>
</feature>
<evidence type="ECO:0000313" key="8">
    <source>
        <dbReference type="EMBL" id="AVG23377.1"/>
    </source>
</evidence>
<feature type="transmembrane region" description="Helical" evidence="6">
    <location>
        <begin position="12"/>
        <end position="32"/>
    </location>
</feature>
<dbReference type="KEGG" id="psai:C3B54_11379"/>
<evidence type="ECO:0000256" key="5">
    <source>
        <dbReference type="ARBA" id="ARBA00023136"/>
    </source>
</evidence>
<evidence type="ECO:0000259" key="7">
    <source>
        <dbReference type="PROSITE" id="PS50850"/>
    </source>
</evidence>
<dbReference type="AlphaFoldDB" id="A0A2L2BP05"/>
<comment type="subcellular location">
    <subcellularLocation>
        <location evidence="1">Cell membrane</location>
        <topology evidence="1">Multi-pass membrane protein</topology>
    </subcellularLocation>
</comment>
<evidence type="ECO:0000256" key="1">
    <source>
        <dbReference type="ARBA" id="ARBA00004651"/>
    </source>
</evidence>
<feature type="transmembrane region" description="Helical" evidence="6">
    <location>
        <begin position="52"/>
        <end position="72"/>
    </location>
</feature>
<accession>A0A2L2BP05</accession>
<evidence type="ECO:0000256" key="4">
    <source>
        <dbReference type="ARBA" id="ARBA00022989"/>
    </source>
</evidence>
<evidence type="ECO:0000256" key="2">
    <source>
        <dbReference type="ARBA" id="ARBA00022475"/>
    </source>
</evidence>
<dbReference type="PROSITE" id="PS50850">
    <property type="entry name" value="MFS"/>
    <property type="match status" value="1"/>
</dbReference>
<keyword evidence="2" id="KW-1003">Cell membrane</keyword>